<proteinExistence type="predicted"/>
<keyword evidence="2" id="KW-1185">Reference proteome</keyword>
<gene>
    <name evidence="1" type="ORF">Aru02nite_44420</name>
</gene>
<sequence length="123" mass="14062">MQIAKIFDAHDETGRAVFGPDRERLSDENERESLVRYLRGGRMVLSTTGRDRDRLVPERGQVVPMSFRTDGDWVWSEALAYYVSEHGIAPERELRDHAGAQDYRVAEVSDDAVREATRLVLGR</sequence>
<dbReference type="AlphaFoldDB" id="A0A8J3J3L1"/>
<name>A0A8J3J3L1_9ACTN</name>
<comment type="caution">
    <text evidence="1">The sequence shown here is derived from an EMBL/GenBank/DDBJ whole genome shotgun (WGS) entry which is preliminary data.</text>
</comment>
<dbReference type="Proteomes" id="UP000612808">
    <property type="component" value="Unassembled WGS sequence"/>
</dbReference>
<organism evidence="1 2">
    <name type="scientific">Actinocatenispora rupis</name>
    <dbReference type="NCBI Taxonomy" id="519421"/>
    <lineage>
        <taxon>Bacteria</taxon>
        <taxon>Bacillati</taxon>
        <taxon>Actinomycetota</taxon>
        <taxon>Actinomycetes</taxon>
        <taxon>Micromonosporales</taxon>
        <taxon>Micromonosporaceae</taxon>
        <taxon>Actinocatenispora</taxon>
    </lineage>
</organism>
<reference evidence="1" key="1">
    <citation type="submission" date="2021-01" db="EMBL/GenBank/DDBJ databases">
        <title>Whole genome shotgun sequence of Actinocatenispora rupis NBRC 107355.</title>
        <authorList>
            <person name="Komaki H."/>
            <person name="Tamura T."/>
        </authorList>
    </citation>
    <scope>NUCLEOTIDE SEQUENCE</scope>
    <source>
        <strain evidence="1">NBRC 107355</strain>
    </source>
</reference>
<dbReference type="RefSeq" id="WP_203660680.1">
    <property type="nucleotide sequence ID" value="NZ_BAAAZM010000011.1"/>
</dbReference>
<accession>A0A8J3J3L1</accession>
<protein>
    <submittedName>
        <fullName evidence="1">Uncharacterized protein</fullName>
    </submittedName>
</protein>
<evidence type="ECO:0000313" key="2">
    <source>
        <dbReference type="Proteomes" id="UP000612808"/>
    </source>
</evidence>
<evidence type="ECO:0000313" key="1">
    <source>
        <dbReference type="EMBL" id="GID13553.1"/>
    </source>
</evidence>
<dbReference type="EMBL" id="BOMB01000024">
    <property type="protein sequence ID" value="GID13553.1"/>
    <property type="molecule type" value="Genomic_DNA"/>
</dbReference>